<dbReference type="AlphaFoldDB" id="C8NFG3"/>
<protein>
    <submittedName>
        <fullName evidence="1">Uncharacterized protein</fullName>
    </submittedName>
</protein>
<dbReference type="Proteomes" id="UP000005926">
    <property type="component" value="Unassembled WGS sequence"/>
</dbReference>
<evidence type="ECO:0000313" key="1">
    <source>
        <dbReference type="EMBL" id="EEW37568.1"/>
    </source>
</evidence>
<keyword evidence="2" id="KW-1185">Reference proteome</keyword>
<accession>C8NFG3</accession>
<dbReference type="EMBL" id="ACKZ01000014">
    <property type="protein sequence ID" value="EEW37568.1"/>
    <property type="molecule type" value="Genomic_DNA"/>
</dbReference>
<evidence type="ECO:0000313" key="2">
    <source>
        <dbReference type="Proteomes" id="UP000005926"/>
    </source>
</evidence>
<sequence length="81" mass="9388">MIIGIRGSLCFTLKAACFGNWFSEVSLFDWIRPSFQHPRQWRDAMTESVLLTGLSLGLKPTELRVFGHQIRSFRNLFGEIR</sequence>
<gene>
    <name evidence="1" type="ORF">HMPREF0444_0658</name>
</gene>
<reference evidence="1 2" key="1">
    <citation type="submission" date="2009-08" db="EMBL/GenBank/DDBJ databases">
        <authorList>
            <person name="Muzny D."/>
            <person name="Qin X."/>
            <person name="Deng J."/>
            <person name="Jiang H."/>
            <person name="Liu Y."/>
            <person name="Qu J."/>
            <person name="Song X.-Z."/>
            <person name="Zhang L."/>
            <person name="Thornton R."/>
            <person name="Coyle M."/>
            <person name="Francisco L."/>
            <person name="Jackson L."/>
            <person name="Javaid M."/>
            <person name="Korchina V."/>
            <person name="Kovar C."/>
            <person name="Mata R."/>
            <person name="Mathew T."/>
            <person name="Ngo R."/>
            <person name="Nguyen L."/>
            <person name="Nguyen N."/>
            <person name="Okwuonu G."/>
            <person name="Ongeri F."/>
            <person name="Pham C."/>
            <person name="Simmons D."/>
            <person name="Wilczek-Boney K."/>
            <person name="Hale W."/>
            <person name="Jakkamsetti A."/>
            <person name="Pham P."/>
            <person name="Ruth R."/>
            <person name="San Lucas F."/>
            <person name="Warren J."/>
            <person name="Zhang J."/>
            <person name="Zhao Z."/>
            <person name="Zhou C."/>
            <person name="Zhu D."/>
            <person name="Lee S."/>
            <person name="Bess C."/>
            <person name="Blankenburg K."/>
            <person name="Forbes L."/>
            <person name="Fu Q."/>
            <person name="Gubbala S."/>
            <person name="Hirani K."/>
            <person name="Jayaseelan J.C."/>
            <person name="Lara F."/>
            <person name="Munidasa M."/>
            <person name="Palculict T."/>
            <person name="Patil S."/>
            <person name="Pu L.-L."/>
            <person name="Saada N."/>
            <person name="Tang L."/>
            <person name="Weissenberger G."/>
            <person name="Zhu Y."/>
            <person name="Hemphill L."/>
            <person name="Shang Y."/>
            <person name="Youmans B."/>
            <person name="Ayvaz T."/>
            <person name="Ross M."/>
            <person name="Santibanez J."/>
            <person name="Aqrawi P."/>
            <person name="Gross S."/>
            <person name="Joshi V."/>
            <person name="Fowler G."/>
            <person name="Nazareth L."/>
            <person name="Reid J."/>
            <person name="Worley K."/>
            <person name="Petrosino J."/>
            <person name="Highlander S."/>
            <person name="Gibbs R."/>
        </authorList>
    </citation>
    <scope>NUCLEOTIDE SEQUENCE [LARGE SCALE GENOMIC DNA]</scope>
    <source>
        <strain evidence="1 2">ATCC 49175</strain>
    </source>
</reference>
<name>C8NFG3_9LACT</name>
<organism evidence="1 2">
    <name type="scientific">Granulicatella adiacens ATCC 49175</name>
    <dbReference type="NCBI Taxonomy" id="638301"/>
    <lineage>
        <taxon>Bacteria</taxon>
        <taxon>Bacillati</taxon>
        <taxon>Bacillota</taxon>
        <taxon>Bacilli</taxon>
        <taxon>Lactobacillales</taxon>
        <taxon>Carnobacteriaceae</taxon>
        <taxon>Granulicatella</taxon>
    </lineage>
</organism>
<comment type="caution">
    <text evidence="1">The sequence shown here is derived from an EMBL/GenBank/DDBJ whole genome shotgun (WGS) entry which is preliminary data.</text>
</comment>
<dbReference type="HOGENOM" id="CLU_2569041_0_0_9"/>
<proteinExistence type="predicted"/>